<dbReference type="InterPro" id="IPR051275">
    <property type="entry name" value="Cell_adhesion_signaling"/>
</dbReference>
<evidence type="ECO:0000256" key="4">
    <source>
        <dbReference type="ARBA" id="ARBA00023180"/>
    </source>
</evidence>
<dbReference type="InterPro" id="IPR036179">
    <property type="entry name" value="Ig-like_dom_sf"/>
</dbReference>
<dbReference type="Pfam" id="PF07679">
    <property type="entry name" value="I-set"/>
    <property type="match status" value="1"/>
</dbReference>
<keyword evidence="9" id="KW-1185">Reference proteome</keyword>
<dbReference type="InterPro" id="IPR013098">
    <property type="entry name" value="Ig_I-set"/>
</dbReference>
<sequence length="463" mass="52149">MYSREVEDINYDDVLADEASDDEAQNDADGGNDADEDVEDAVIITQATNYSVIIGKTVRLECKVEPADGVVVQWTRNNSKFFIGTMKTTEQDLETISGQKRFFIAANSTDLLIKDIQFEDSGFYKCEILQANPPSIQHHIAILESAKIIRFYASDNGVVREGQDLLLTCEVSGSPPPQILWSWGGIDGNQNQRLSEKDGEFTANSVLLRDVKHESSGKYYCYVFNNVAHAQAELTVNVLRKPRVHVHRTVINSDINVEAVLQCSIHDELASHIRWYKDGRLISDSSSQYIISTEAQHSNLTVVPTSDQDFGTFTCEAENQNGKHNRSIDLVQSPVVESFSNDGPRLTWTIHSHQPLEEIELQLRDLNGEGEWRTLSVPLPDRRHHEYEMIYSLEDAEIDAGKYEATLKVKNNKSWSEHTNPTVVDIEAQAQYIRPASVYLPGSGHSIRPSLILFPLIYLLVRL</sequence>
<keyword evidence="3" id="KW-1015">Disulfide bond</keyword>
<dbReference type="AlphaFoldDB" id="A0A821VB50"/>
<dbReference type="InterPro" id="IPR013783">
    <property type="entry name" value="Ig-like_fold"/>
</dbReference>
<dbReference type="PROSITE" id="PS50835">
    <property type="entry name" value="IG_LIKE"/>
    <property type="match status" value="3"/>
</dbReference>
<dbReference type="GO" id="GO:0098609">
    <property type="term" value="P:cell-cell adhesion"/>
    <property type="evidence" value="ECO:0007669"/>
    <property type="project" value="TreeGrafter"/>
</dbReference>
<comment type="subcellular location">
    <subcellularLocation>
        <location evidence="1">Membrane</location>
        <topology evidence="1">Single-pass type I membrane protein</topology>
    </subcellularLocation>
</comment>
<reference evidence="8" key="1">
    <citation type="submission" date="2021-02" db="EMBL/GenBank/DDBJ databases">
        <authorList>
            <person name="Steward A R."/>
        </authorList>
    </citation>
    <scope>NUCLEOTIDE SEQUENCE</scope>
</reference>
<dbReference type="EMBL" id="CAJOBZ010000041">
    <property type="protein sequence ID" value="CAF4905513.1"/>
    <property type="molecule type" value="Genomic_DNA"/>
</dbReference>
<evidence type="ECO:0000256" key="6">
    <source>
        <dbReference type="SAM" id="MobiDB-lite"/>
    </source>
</evidence>
<feature type="domain" description="Ig-like" evidence="7">
    <location>
        <begin position="134"/>
        <end position="237"/>
    </location>
</feature>
<feature type="region of interest" description="Disordered" evidence="6">
    <location>
        <begin position="1"/>
        <end position="35"/>
    </location>
</feature>
<dbReference type="SMART" id="SM00409">
    <property type="entry name" value="IG"/>
    <property type="match status" value="3"/>
</dbReference>
<evidence type="ECO:0000256" key="1">
    <source>
        <dbReference type="ARBA" id="ARBA00004479"/>
    </source>
</evidence>
<dbReference type="SUPFAM" id="SSF48726">
    <property type="entry name" value="Immunoglobulin"/>
    <property type="match status" value="3"/>
</dbReference>
<dbReference type="SMART" id="SM00408">
    <property type="entry name" value="IGc2"/>
    <property type="match status" value="3"/>
</dbReference>
<proteinExistence type="predicted"/>
<dbReference type="OrthoDB" id="6085115at2759"/>
<dbReference type="GO" id="GO:0005886">
    <property type="term" value="C:plasma membrane"/>
    <property type="evidence" value="ECO:0007669"/>
    <property type="project" value="TreeGrafter"/>
</dbReference>
<evidence type="ECO:0000256" key="2">
    <source>
        <dbReference type="ARBA" id="ARBA00023136"/>
    </source>
</evidence>
<feature type="compositionally biased region" description="Acidic residues" evidence="6">
    <location>
        <begin position="8"/>
        <end position="35"/>
    </location>
</feature>
<dbReference type="GO" id="GO:0050839">
    <property type="term" value="F:cell adhesion molecule binding"/>
    <property type="evidence" value="ECO:0007669"/>
    <property type="project" value="TreeGrafter"/>
</dbReference>
<dbReference type="InterPro" id="IPR003598">
    <property type="entry name" value="Ig_sub2"/>
</dbReference>
<dbReference type="InterPro" id="IPR007110">
    <property type="entry name" value="Ig-like_dom"/>
</dbReference>
<organism evidence="8 9">
    <name type="scientific">Pieris macdunnoughi</name>
    <dbReference type="NCBI Taxonomy" id="345717"/>
    <lineage>
        <taxon>Eukaryota</taxon>
        <taxon>Metazoa</taxon>
        <taxon>Ecdysozoa</taxon>
        <taxon>Arthropoda</taxon>
        <taxon>Hexapoda</taxon>
        <taxon>Insecta</taxon>
        <taxon>Pterygota</taxon>
        <taxon>Neoptera</taxon>
        <taxon>Endopterygota</taxon>
        <taxon>Lepidoptera</taxon>
        <taxon>Glossata</taxon>
        <taxon>Ditrysia</taxon>
        <taxon>Papilionoidea</taxon>
        <taxon>Pieridae</taxon>
        <taxon>Pierinae</taxon>
        <taxon>Pieris</taxon>
    </lineage>
</organism>
<gene>
    <name evidence="8" type="ORF">PMACD_LOCUS11666</name>
</gene>
<evidence type="ECO:0000259" key="7">
    <source>
        <dbReference type="PROSITE" id="PS50835"/>
    </source>
</evidence>
<evidence type="ECO:0000313" key="8">
    <source>
        <dbReference type="EMBL" id="CAF4905513.1"/>
    </source>
</evidence>
<dbReference type="PANTHER" id="PTHR11640:SF31">
    <property type="entry name" value="IRREGULAR CHIASM C-ROUGHEST PROTEIN-RELATED"/>
    <property type="match status" value="1"/>
</dbReference>
<dbReference type="Proteomes" id="UP000663880">
    <property type="component" value="Unassembled WGS sequence"/>
</dbReference>
<feature type="domain" description="Ig-like" evidence="7">
    <location>
        <begin position="40"/>
        <end position="128"/>
    </location>
</feature>
<dbReference type="Gene3D" id="2.60.40.10">
    <property type="entry name" value="Immunoglobulins"/>
    <property type="match status" value="3"/>
</dbReference>
<name>A0A821VB50_9NEOP</name>
<keyword evidence="5" id="KW-0393">Immunoglobulin domain</keyword>
<feature type="domain" description="Ig-like" evidence="7">
    <location>
        <begin position="242"/>
        <end position="331"/>
    </location>
</feature>
<accession>A0A821VB50</accession>
<keyword evidence="2" id="KW-0472">Membrane</keyword>
<dbReference type="CDD" id="cd00096">
    <property type="entry name" value="Ig"/>
    <property type="match status" value="3"/>
</dbReference>
<dbReference type="InterPro" id="IPR003599">
    <property type="entry name" value="Ig_sub"/>
</dbReference>
<evidence type="ECO:0000256" key="3">
    <source>
        <dbReference type="ARBA" id="ARBA00023157"/>
    </source>
</evidence>
<protein>
    <recommendedName>
        <fullName evidence="7">Ig-like domain-containing protein</fullName>
    </recommendedName>
</protein>
<dbReference type="GO" id="GO:0005911">
    <property type="term" value="C:cell-cell junction"/>
    <property type="evidence" value="ECO:0007669"/>
    <property type="project" value="TreeGrafter"/>
</dbReference>
<evidence type="ECO:0000313" key="9">
    <source>
        <dbReference type="Proteomes" id="UP000663880"/>
    </source>
</evidence>
<dbReference type="Pfam" id="PF13927">
    <property type="entry name" value="Ig_3"/>
    <property type="match status" value="2"/>
</dbReference>
<comment type="caution">
    <text evidence="8">The sequence shown here is derived from an EMBL/GenBank/DDBJ whole genome shotgun (WGS) entry which is preliminary data.</text>
</comment>
<evidence type="ECO:0000256" key="5">
    <source>
        <dbReference type="ARBA" id="ARBA00023319"/>
    </source>
</evidence>
<keyword evidence="4" id="KW-0325">Glycoprotein</keyword>
<dbReference type="PANTHER" id="PTHR11640">
    <property type="entry name" value="NEPHRIN"/>
    <property type="match status" value="1"/>
</dbReference>